<dbReference type="GeneID" id="18990057"/>
<dbReference type="KEGG" id="vg:18990057"/>
<evidence type="ECO:0000313" key="1">
    <source>
        <dbReference type="EMBL" id="AER47613.1"/>
    </source>
</evidence>
<proteinExistence type="predicted"/>
<accession>G8I4G9</accession>
<dbReference type="EMBL" id="JN698994">
    <property type="protein sequence ID" value="AER47613.1"/>
    <property type="molecule type" value="Genomic_DNA"/>
</dbReference>
<sequence length="77" mass="8841">MRSLAYTHSAYQAIAPGREMATDTPATRRRLRLLVDGEPARWHIDPQPPDPGFNWHTVGVGRADKVSKRRFNNWETL</sequence>
<organism evidence="1 2">
    <name type="scientific">Mycobacterium phage DS6A</name>
    <dbReference type="NCBI Taxonomy" id="45764"/>
    <lineage>
        <taxon>Viruses</taxon>
        <taxon>Duplodnaviria</taxon>
        <taxon>Heunggongvirae</taxon>
        <taxon>Uroviricota</taxon>
        <taxon>Caudoviricetes</taxon>
        <taxon>Hnatkovirus</taxon>
        <taxon>Hnatkovirus DS6A</taxon>
    </lineage>
</organism>
<dbReference type="Proteomes" id="UP000005857">
    <property type="component" value="Segment"/>
</dbReference>
<protein>
    <submittedName>
        <fullName evidence="1">Uncharacterized protein</fullName>
    </submittedName>
</protein>
<gene>
    <name evidence="1" type="primary">59</name>
    <name evidence="1" type="ORF">DS6A_59</name>
</gene>
<evidence type="ECO:0000313" key="2">
    <source>
        <dbReference type="Proteomes" id="UP000005857"/>
    </source>
</evidence>
<keyword evidence="2" id="KW-1185">Reference proteome</keyword>
<dbReference type="RefSeq" id="YP_009018747.1">
    <property type="nucleotide sequence ID" value="NC_023744.1"/>
</dbReference>
<reference evidence="1 2" key="1">
    <citation type="journal article" date="2012" name="J. Virol.">
        <title>Complete Genome Sequences of 138 Mycobacteriophages.</title>
        <authorList>
            <consortium name="the Science Education Alliance Phage Hunters Advancing Genomics and Evolutionary Science Program"/>
            <consortium name="the KwaZulu-Natal Research Institute for Tuberculosis and HIV Mycobacterial Genetics Course Students"/>
            <consortium name="the Phage Hunters Integrating Research and Education Program"/>
            <person name="Hatfull G.F."/>
        </authorList>
    </citation>
    <scope>NUCLEOTIDE SEQUENCE [LARGE SCALE GENOMIC DNA]</scope>
</reference>
<name>G8I4G9_9CAUD</name>